<evidence type="ECO:0000313" key="1">
    <source>
        <dbReference type="EMBL" id="MCB8610332.1"/>
    </source>
</evidence>
<proteinExistence type="predicted"/>
<dbReference type="Gene3D" id="3.40.800.10">
    <property type="entry name" value="Ureohydrolase domain"/>
    <property type="match status" value="1"/>
</dbReference>
<protein>
    <submittedName>
        <fullName evidence="1">Arginase family protein</fullName>
    </submittedName>
</protein>
<dbReference type="GO" id="GO:0046872">
    <property type="term" value="F:metal ion binding"/>
    <property type="evidence" value="ECO:0007669"/>
    <property type="project" value="InterPro"/>
</dbReference>
<dbReference type="EMBL" id="JAJDKZ010000016">
    <property type="protein sequence ID" value="MCB8610332.1"/>
    <property type="molecule type" value="Genomic_DNA"/>
</dbReference>
<dbReference type="InterPro" id="IPR023696">
    <property type="entry name" value="Ureohydrolase_dom_sf"/>
</dbReference>
<accession>A0AAW4VMM3</accession>
<dbReference type="GO" id="GO:0016813">
    <property type="term" value="F:hydrolase activity, acting on carbon-nitrogen (but not peptide) bonds, in linear amidines"/>
    <property type="evidence" value="ECO:0007669"/>
    <property type="project" value="UniProtKB-ARBA"/>
</dbReference>
<dbReference type="InterPro" id="IPR006035">
    <property type="entry name" value="Ureohydrolase"/>
</dbReference>
<gene>
    <name evidence="1" type="ORF">LJD69_06965</name>
</gene>
<reference evidence="1" key="1">
    <citation type="submission" date="2021-10" db="EMBL/GenBank/DDBJ databases">
        <title>Collection of gut derived symbiotic bacterial strains cultured from healthy donors.</title>
        <authorList>
            <person name="Lin H."/>
            <person name="Littmann E."/>
            <person name="Kohout C."/>
            <person name="Pamer E.G."/>
        </authorList>
    </citation>
    <scope>NUCLEOTIDE SEQUENCE</scope>
    <source>
        <strain evidence="1">DFI.4.48</strain>
    </source>
</reference>
<comment type="caution">
    <text evidence="1">The sequence shown here is derived from an EMBL/GenBank/DDBJ whole genome shotgun (WGS) entry which is preliminary data.</text>
</comment>
<organism evidence="1 2">
    <name type="scientific">Faecalibacillus faecis</name>
    <dbReference type="NCBI Taxonomy" id="1982628"/>
    <lineage>
        <taxon>Bacteria</taxon>
        <taxon>Bacillati</taxon>
        <taxon>Bacillota</taxon>
        <taxon>Erysipelotrichia</taxon>
        <taxon>Erysipelotrichales</taxon>
        <taxon>Coprobacillaceae</taxon>
        <taxon>Faecalibacillus</taxon>
    </lineage>
</organism>
<name>A0AAW4VMM3_9FIRM</name>
<dbReference type="Pfam" id="PF00491">
    <property type="entry name" value="Arginase"/>
    <property type="match status" value="1"/>
</dbReference>
<dbReference type="SUPFAM" id="SSF52768">
    <property type="entry name" value="Arginase/deacetylase"/>
    <property type="match status" value="1"/>
</dbReference>
<dbReference type="AlphaFoldDB" id="A0AAW4VMM3"/>
<dbReference type="RefSeq" id="WP_227279568.1">
    <property type="nucleotide sequence ID" value="NZ_JADPLM010000007.1"/>
</dbReference>
<evidence type="ECO:0000313" key="2">
    <source>
        <dbReference type="Proteomes" id="UP001198439"/>
    </source>
</evidence>
<dbReference type="Proteomes" id="UP001198439">
    <property type="component" value="Unassembled WGS sequence"/>
</dbReference>
<sequence length="250" mass="29510">MFKKQKKMTVMDFTGIYENENFYKHKNIEWLDFRELQGVYGYCSQQARKSIEDKIKDLSPEGIHFIDSGNFHYVSEFWIEKIKQSFILVVFDHHSDMVQPLFDNILSCGSWILNSIENNVYLKKIILIGIDEKQVSLIPKHQDKVLYLKNDDLENLEVWKKIDDLLHRYPLYISIDKDVLSKRVVKTDWDQGSMQLIEFKILLAYLFKNSHTIGVDICGECANEVGLLNEIKEDDVFNKKILSFLKEEEN</sequence>